<keyword evidence="4" id="KW-0408">Iron</keyword>
<dbReference type="PRINTS" id="PR00415">
    <property type="entry name" value="ACONITASE"/>
</dbReference>
<evidence type="ECO:0000256" key="1">
    <source>
        <dbReference type="ARBA" id="ARBA00001966"/>
    </source>
</evidence>
<dbReference type="InterPro" id="IPR001030">
    <property type="entry name" value="Acoase/IPM_deHydtase_lsu_aba"/>
</dbReference>
<evidence type="ECO:0000256" key="6">
    <source>
        <dbReference type="ARBA" id="ARBA00023239"/>
    </source>
</evidence>
<comment type="similarity">
    <text evidence="2">Belongs to the aconitase/IPM isomerase family.</text>
</comment>
<dbReference type="PROSITE" id="PS01244">
    <property type="entry name" value="ACONITASE_2"/>
    <property type="match status" value="1"/>
</dbReference>
<dbReference type="InterPro" id="IPR018136">
    <property type="entry name" value="Aconitase_4Fe-4S_BS"/>
</dbReference>
<protein>
    <submittedName>
        <fullName evidence="9">Unannotated protein</fullName>
    </submittedName>
</protein>
<dbReference type="Gene3D" id="3.30.499.10">
    <property type="entry name" value="Aconitase, domain 3"/>
    <property type="match status" value="1"/>
</dbReference>
<keyword evidence="3" id="KW-0479">Metal-binding</keyword>
<dbReference type="Pfam" id="PF00694">
    <property type="entry name" value="Aconitase_C"/>
    <property type="match status" value="1"/>
</dbReference>
<dbReference type="SUPFAM" id="SSF52016">
    <property type="entry name" value="LeuD/IlvD-like"/>
    <property type="match status" value="1"/>
</dbReference>
<dbReference type="PANTHER" id="PTHR11670">
    <property type="entry name" value="ACONITASE/IRON-RESPONSIVE ELEMENT FAMILY MEMBER"/>
    <property type="match status" value="1"/>
</dbReference>
<feature type="domain" description="Aconitase A/isopropylmalate dehydratase small subunit swivel" evidence="8">
    <location>
        <begin position="325"/>
        <end position="449"/>
    </location>
</feature>
<sequence length="530" mass="56029">MEISLNEIVPSLAGPKRPQDRVALPDRGAGFERTYADRAGSKAHSATVGGTTMRDGAVAIAAITSCTNTSNPSVMIASGLLARNAVARGMRVPPWVKTSLAPGSRVVTAYLERAGLLEPLAALGFNVAGYGCTTCIGNSGPLESEIAATVEREDLLVAAVLSGNRNFEGRIHPAVRAAYLASPPLVVALALAGNVVTNLDTDPIGNDRSGAPVYLRDLWPSDEEIASAVAKAADASLYRSSYSDLFAGDARWQGLSVPTGRTYAWDPASTYIARPAFTEKIPATAAPITDVRNARALLLLGDSVTTDHISPAGSIRADSPAGRWMIERGVSAGDFNSYGARRGHDQVMMRGTFANIRLRNALADGKEGPITTHLPSGEQLAVADAAARYAESATPLVIIAGKEYGSGSSRDWAAKGTQMLGVRAVIAESYERIHRSNLIGMGILPLQFLPGESAARHEITGRERFTLQGIAAVSPRGRIQLHAEQSGAGDAATGERREIELIVRLDGPMELETYRQGGIMPAVLRRMAKQ</sequence>
<reference evidence="9" key="1">
    <citation type="submission" date="2020-05" db="EMBL/GenBank/DDBJ databases">
        <authorList>
            <person name="Chiriac C."/>
            <person name="Salcher M."/>
            <person name="Ghai R."/>
            <person name="Kavagutti S V."/>
        </authorList>
    </citation>
    <scope>NUCLEOTIDE SEQUENCE</scope>
</reference>
<comment type="cofactor">
    <cofactor evidence="1">
        <name>[4Fe-4S] cluster</name>
        <dbReference type="ChEBI" id="CHEBI:49883"/>
    </cofactor>
</comment>
<dbReference type="InterPro" id="IPR015931">
    <property type="entry name" value="Acnase/IPM_dHydase_lsu_aba_1/3"/>
</dbReference>
<feature type="domain" description="Aconitase/3-isopropylmalate dehydratase large subunit alpha/beta/alpha" evidence="7">
    <location>
        <begin position="2"/>
        <end position="193"/>
    </location>
</feature>
<dbReference type="GO" id="GO:0051536">
    <property type="term" value="F:iron-sulfur cluster binding"/>
    <property type="evidence" value="ECO:0007669"/>
    <property type="project" value="UniProtKB-KW"/>
</dbReference>
<evidence type="ECO:0000313" key="9">
    <source>
        <dbReference type="EMBL" id="CAB4817543.1"/>
    </source>
</evidence>
<keyword evidence="5" id="KW-0411">Iron-sulfur</keyword>
<evidence type="ECO:0000259" key="7">
    <source>
        <dbReference type="Pfam" id="PF00330"/>
    </source>
</evidence>
<dbReference type="InterPro" id="IPR036008">
    <property type="entry name" value="Aconitase_4Fe-4S_dom"/>
</dbReference>
<accession>A0A6J6ZAT0</accession>
<evidence type="ECO:0000256" key="4">
    <source>
        <dbReference type="ARBA" id="ARBA00023004"/>
    </source>
</evidence>
<evidence type="ECO:0000256" key="5">
    <source>
        <dbReference type="ARBA" id="ARBA00023014"/>
    </source>
</evidence>
<dbReference type="InterPro" id="IPR015928">
    <property type="entry name" value="Aconitase/3IPM_dehydase_swvl"/>
</dbReference>
<dbReference type="EMBL" id="CAFAAL010000199">
    <property type="protein sequence ID" value="CAB4817543.1"/>
    <property type="molecule type" value="Genomic_DNA"/>
</dbReference>
<dbReference type="InterPro" id="IPR006249">
    <property type="entry name" value="Aconitase/IRP2"/>
</dbReference>
<evidence type="ECO:0000259" key="8">
    <source>
        <dbReference type="Pfam" id="PF00694"/>
    </source>
</evidence>
<dbReference type="Gene3D" id="3.20.19.10">
    <property type="entry name" value="Aconitase, domain 4"/>
    <property type="match status" value="1"/>
</dbReference>
<dbReference type="GO" id="GO:0046872">
    <property type="term" value="F:metal ion binding"/>
    <property type="evidence" value="ECO:0007669"/>
    <property type="project" value="UniProtKB-KW"/>
</dbReference>
<evidence type="ECO:0000256" key="3">
    <source>
        <dbReference type="ARBA" id="ARBA00022723"/>
    </source>
</evidence>
<gene>
    <name evidence="9" type="ORF">UFOPK3004_01647</name>
</gene>
<dbReference type="Gene3D" id="6.10.190.10">
    <property type="match status" value="1"/>
</dbReference>
<dbReference type="GO" id="GO:0016829">
    <property type="term" value="F:lyase activity"/>
    <property type="evidence" value="ECO:0007669"/>
    <property type="project" value="UniProtKB-KW"/>
</dbReference>
<keyword evidence="6" id="KW-0456">Lyase</keyword>
<dbReference type="Pfam" id="PF00330">
    <property type="entry name" value="Aconitase"/>
    <property type="match status" value="1"/>
</dbReference>
<dbReference type="FunFam" id="3.20.19.10:FF:000001">
    <property type="entry name" value="Aconitate hydratase"/>
    <property type="match status" value="1"/>
</dbReference>
<dbReference type="InterPro" id="IPR000573">
    <property type="entry name" value="AconitaseA/IPMdHydase_ssu_swvl"/>
</dbReference>
<dbReference type="AlphaFoldDB" id="A0A6J6ZAT0"/>
<dbReference type="NCBIfam" id="NF006757">
    <property type="entry name" value="PRK09277.1"/>
    <property type="match status" value="1"/>
</dbReference>
<dbReference type="PROSITE" id="PS00450">
    <property type="entry name" value="ACONITASE_1"/>
    <property type="match status" value="1"/>
</dbReference>
<proteinExistence type="inferred from homology"/>
<organism evidence="9">
    <name type="scientific">freshwater metagenome</name>
    <dbReference type="NCBI Taxonomy" id="449393"/>
    <lineage>
        <taxon>unclassified sequences</taxon>
        <taxon>metagenomes</taxon>
        <taxon>ecological metagenomes</taxon>
    </lineage>
</organism>
<evidence type="ECO:0000256" key="2">
    <source>
        <dbReference type="ARBA" id="ARBA00007185"/>
    </source>
</evidence>
<dbReference type="SUPFAM" id="SSF53732">
    <property type="entry name" value="Aconitase iron-sulfur domain"/>
    <property type="match status" value="1"/>
</dbReference>
<name>A0A6J6ZAT0_9ZZZZ</name>